<evidence type="ECO:0000313" key="3">
    <source>
        <dbReference type="EMBL" id="MBO1320662.1"/>
    </source>
</evidence>
<dbReference type="PANTHER" id="PTHR43861">
    <property type="entry name" value="TRANS-ACONITATE 2-METHYLTRANSFERASE-RELATED"/>
    <property type="match status" value="1"/>
</dbReference>
<keyword evidence="1" id="KW-0472">Membrane</keyword>
<evidence type="ECO:0000256" key="1">
    <source>
        <dbReference type="SAM" id="Phobius"/>
    </source>
</evidence>
<proteinExistence type="predicted"/>
<dbReference type="GO" id="GO:0008168">
    <property type="term" value="F:methyltransferase activity"/>
    <property type="evidence" value="ECO:0007669"/>
    <property type="project" value="UniProtKB-KW"/>
</dbReference>
<organism evidence="3 4">
    <name type="scientific">Acanthopleuribacter pedis</name>
    <dbReference type="NCBI Taxonomy" id="442870"/>
    <lineage>
        <taxon>Bacteria</taxon>
        <taxon>Pseudomonadati</taxon>
        <taxon>Acidobacteriota</taxon>
        <taxon>Holophagae</taxon>
        <taxon>Acanthopleuribacterales</taxon>
        <taxon>Acanthopleuribacteraceae</taxon>
        <taxon>Acanthopleuribacter</taxon>
    </lineage>
</organism>
<name>A0A8J7Q592_9BACT</name>
<accession>A0A8J7Q592</accession>
<keyword evidence="4" id="KW-1185">Reference proteome</keyword>
<feature type="transmembrane region" description="Helical" evidence="1">
    <location>
        <begin position="15"/>
        <end position="35"/>
    </location>
</feature>
<keyword evidence="1" id="KW-0812">Transmembrane</keyword>
<dbReference type="GO" id="GO:0032259">
    <property type="term" value="P:methylation"/>
    <property type="evidence" value="ECO:0007669"/>
    <property type="project" value="UniProtKB-KW"/>
</dbReference>
<dbReference type="Proteomes" id="UP000664417">
    <property type="component" value="Unassembled WGS sequence"/>
</dbReference>
<dbReference type="InterPro" id="IPR029063">
    <property type="entry name" value="SAM-dependent_MTases_sf"/>
</dbReference>
<dbReference type="RefSeq" id="WP_207860615.1">
    <property type="nucleotide sequence ID" value="NZ_JAFREP010000018.1"/>
</dbReference>
<dbReference type="AlphaFoldDB" id="A0A8J7Q592"/>
<dbReference type="Pfam" id="PF13847">
    <property type="entry name" value="Methyltransf_31"/>
    <property type="match status" value="1"/>
</dbReference>
<dbReference type="CDD" id="cd02440">
    <property type="entry name" value="AdoMet_MTases"/>
    <property type="match status" value="1"/>
</dbReference>
<dbReference type="InterPro" id="IPR025714">
    <property type="entry name" value="Methyltranfer_dom"/>
</dbReference>
<comment type="caution">
    <text evidence="3">The sequence shown here is derived from an EMBL/GenBank/DDBJ whole genome shotgun (WGS) entry which is preliminary data.</text>
</comment>
<feature type="domain" description="Methyltransferase" evidence="2">
    <location>
        <begin position="88"/>
        <end position="195"/>
    </location>
</feature>
<keyword evidence="3" id="KW-0489">Methyltransferase</keyword>
<keyword evidence="1" id="KW-1133">Transmembrane helix</keyword>
<reference evidence="3" key="1">
    <citation type="submission" date="2021-03" db="EMBL/GenBank/DDBJ databases">
        <authorList>
            <person name="Wang G."/>
        </authorList>
    </citation>
    <scope>NUCLEOTIDE SEQUENCE</scope>
    <source>
        <strain evidence="3">KCTC 12899</strain>
    </source>
</reference>
<dbReference type="EMBL" id="JAFREP010000018">
    <property type="protein sequence ID" value="MBO1320662.1"/>
    <property type="molecule type" value="Genomic_DNA"/>
</dbReference>
<sequence length="263" mass="29114">MSPSQPTPRAGRPRAAWLIPAVGLVWSALVFAYLARPLPLPTPFPGSERQGERFRPLYNAELAAGVDDDLRDFWQKPQRLLEQLKPFEGLVVADIGAGEGYFTKRLADRVGESGRVIATDISQAALDTLAANLDPDLADRVSLVLADADRLGFEQQVDQIWVVQVFGEIDDKGPFLQRLKAVMHDQSRLVIIDSKHITDPTNGFTRPINLNAIKQQFTAAGFELDPLYPITRFHFLPKQYCFVLRRASASGRDPGDSGPLKAP</sequence>
<dbReference type="SUPFAM" id="SSF53335">
    <property type="entry name" value="S-adenosyl-L-methionine-dependent methyltransferases"/>
    <property type="match status" value="1"/>
</dbReference>
<evidence type="ECO:0000259" key="2">
    <source>
        <dbReference type="Pfam" id="PF13847"/>
    </source>
</evidence>
<protein>
    <submittedName>
        <fullName evidence="3">Methyltransferase domain-containing protein</fullName>
    </submittedName>
</protein>
<evidence type="ECO:0000313" key="4">
    <source>
        <dbReference type="Proteomes" id="UP000664417"/>
    </source>
</evidence>
<dbReference type="Gene3D" id="3.40.50.150">
    <property type="entry name" value="Vaccinia Virus protein VP39"/>
    <property type="match status" value="1"/>
</dbReference>
<gene>
    <name evidence="3" type="ORF">J3U88_19445</name>
</gene>
<keyword evidence="3" id="KW-0808">Transferase</keyword>